<organism evidence="2 3">
    <name type="scientific">Candidatus Niyogibacteria bacterium RIFCSPLOWO2_12_FULL_41_13</name>
    <dbReference type="NCBI Taxonomy" id="1801726"/>
    <lineage>
        <taxon>Bacteria</taxon>
        <taxon>Candidatus Niyogiibacteriota</taxon>
    </lineage>
</organism>
<dbReference type="AlphaFoldDB" id="A0A1G2F2C4"/>
<dbReference type="Proteomes" id="UP000176787">
    <property type="component" value="Unassembled WGS sequence"/>
</dbReference>
<dbReference type="EMBL" id="MHMS01000023">
    <property type="protein sequence ID" value="OGZ31711.1"/>
    <property type="molecule type" value="Genomic_DNA"/>
</dbReference>
<feature type="domain" description="DNA replication/recombination mediator RecO N-terminal" evidence="1">
    <location>
        <begin position="1"/>
        <end position="67"/>
    </location>
</feature>
<sequence>MSNLYKTDAILLDYSERNERDKLLVFYAKNFGKINILGKGVRSAQSKLGPNLALFSLLEIVFVAKKSFSSSNGNANGNNWLLTDAAEIDSFPSVKKNEKKFFLAGNWSLFLKRFIIGPQEDALLWKIILSGFDFLNKQNLNGEDLKNFDLLFKLNALKELGHLNHEKIDFPLTLPQIAKNQKICEEILAQSEKQSQL</sequence>
<dbReference type="Pfam" id="PF11967">
    <property type="entry name" value="RecO_N"/>
    <property type="match status" value="1"/>
</dbReference>
<dbReference type="SUPFAM" id="SSF50249">
    <property type="entry name" value="Nucleic acid-binding proteins"/>
    <property type="match status" value="1"/>
</dbReference>
<dbReference type="Gene3D" id="2.40.50.140">
    <property type="entry name" value="Nucleic acid-binding proteins"/>
    <property type="match status" value="1"/>
</dbReference>
<dbReference type="InterPro" id="IPR022572">
    <property type="entry name" value="DNA_rep/recomb_RecO_N"/>
</dbReference>
<dbReference type="InterPro" id="IPR012340">
    <property type="entry name" value="NA-bd_OB-fold"/>
</dbReference>
<accession>A0A1G2F2C4</accession>
<comment type="caution">
    <text evidence="2">The sequence shown here is derived from an EMBL/GenBank/DDBJ whole genome shotgun (WGS) entry which is preliminary data.</text>
</comment>
<name>A0A1G2F2C4_9BACT</name>
<reference evidence="2 3" key="1">
    <citation type="journal article" date="2016" name="Nat. Commun.">
        <title>Thousands of microbial genomes shed light on interconnected biogeochemical processes in an aquifer system.</title>
        <authorList>
            <person name="Anantharaman K."/>
            <person name="Brown C.T."/>
            <person name="Hug L.A."/>
            <person name="Sharon I."/>
            <person name="Castelle C.J."/>
            <person name="Probst A.J."/>
            <person name="Thomas B.C."/>
            <person name="Singh A."/>
            <person name="Wilkins M.J."/>
            <person name="Karaoz U."/>
            <person name="Brodie E.L."/>
            <person name="Williams K.H."/>
            <person name="Hubbard S.S."/>
            <person name="Banfield J.F."/>
        </authorList>
    </citation>
    <scope>NUCLEOTIDE SEQUENCE [LARGE SCALE GENOMIC DNA]</scope>
</reference>
<protein>
    <recommendedName>
        <fullName evidence="1">DNA replication/recombination mediator RecO N-terminal domain-containing protein</fullName>
    </recommendedName>
</protein>
<evidence type="ECO:0000313" key="3">
    <source>
        <dbReference type="Proteomes" id="UP000176787"/>
    </source>
</evidence>
<gene>
    <name evidence="2" type="ORF">A3H02_01450</name>
</gene>
<evidence type="ECO:0000313" key="2">
    <source>
        <dbReference type="EMBL" id="OGZ31711.1"/>
    </source>
</evidence>
<dbReference type="STRING" id="1801726.A3H02_01450"/>
<proteinExistence type="predicted"/>
<evidence type="ECO:0000259" key="1">
    <source>
        <dbReference type="Pfam" id="PF11967"/>
    </source>
</evidence>